<name>A0ABR1LU16_9PEZI</name>
<dbReference type="RefSeq" id="XP_066656344.1">
    <property type="nucleotide sequence ID" value="XM_066800095.1"/>
</dbReference>
<evidence type="ECO:0000256" key="1">
    <source>
        <dbReference type="SAM" id="MobiDB-lite"/>
    </source>
</evidence>
<feature type="region of interest" description="Disordered" evidence="1">
    <location>
        <begin position="136"/>
        <end position="160"/>
    </location>
</feature>
<protein>
    <submittedName>
        <fullName evidence="2">Uncharacterized protein</fullName>
    </submittedName>
</protein>
<accession>A0ABR1LU16</accession>
<proteinExistence type="predicted"/>
<dbReference type="Proteomes" id="UP001360953">
    <property type="component" value="Unassembled WGS sequence"/>
</dbReference>
<comment type="caution">
    <text evidence="2">The sequence shown here is derived from an EMBL/GenBank/DDBJ whole genome shotgun (WGS) entry which is preliminary data.</text>
</comment>
<organism evidence="2 3">
    <name type="scientific">Phyllosticta citribraziliensis</name>
    <dbReference type="NCBI Taxonomy" id="989973"/>
    <lineage>
        <taxon>Eukaryota</taxon>
        <taxon>Fungi</taxon>
        <taxon>Dikarya</taxon>
        <taxon>Ascomycota</taxon>
        <taxon>Pezizomycotina</taxon>
        <taxon>Dothideomycetes</taxon>
        <taxon>Dothideomycetes incertae sedis</taxon>
        <taxon>Botryosphaeriales</taxon>
        <taxon>Phyllostictaceae</taxon>
        <taxon>Phyllosticta</taxon>
    </lineage>
</organism>
<evidence type="ECO:0000313" key="2">
    <source>
        <dbReference type="EMBL" id="KAK7538657.1"/>
    </source>
</evidence>
<keyword evidence="3" id="KW-1185">Reference proteome</keyword>
<dbReference type="GeneID" id="92033001"/>
<evidence type="ECO:0000313" key="3">
    <source>
        <dbReference type="Proteomes" id="UP001360953"/>
    </source>
</evidence>
<gene>
    <name evidence="2" type="ORF">J3D65DRAFT_622693</name>
</gene>
<dbReference type="EMBL" id="JBBPEH010000005">
    <property type="protein sequence ID" value="KAK7538657.1"/>
    <property type="molecule type" value="Genomic_DNA"/>
</dbReference>
<sequence length="315" mass="36046">MPLTQAQISLFQKVKDEREKHEPLKGPSVAELIPDIADRLAYWDWIGQRHRESFQELFTPVSRKYFTERVERINLFLDDSEEYDELLEAATEFCYEPIPLGSTAQALYRLKPDFYGLIPHRDETALSTHSARLGVNTNLPTSRRQQHLSEASQDSAESDDMGDHGGFIFHQLGELMSWPFLKGSGRPPGDDSQILLDPDCWLSTGFFVVARLSSNGYAQRLYLIMDSFPRLDSGGRKAIESERWGYLPFDELKRFTCARLAGPHLLSGRSYDTPFALDEVIEKPVELVYLKRVNMGTGFARETVHREESGRHSRD</sequence>
<reference evidence="2 3" key="1">
    <citation type="submission" date="2024-04" db="EMBL/GenBank/DDBJ databases">
        <title>Phyllosticta paracitricarpa is synonymous to the EU quarantine fungus P. citricarpa based on phylogenomic analyses.</title>
        <authorList>
            <consortium name="Lawrence Berkeley National Laboratory"/>
            <person name="Van ingen-buijs V.A."/>
            <person name="Van westerhoven A.C."/>
            <person name="Haridas S."/>
            <person name="Skiadas P."/>
            <person name="Martin F."/>
            <person name="Groenewald J.Z."/>
            <person name="Crous P.W."/>
            <person name="Seidl M.F."/>
        </authorList>
    </citation>
    <scope>NUCLEOTIDE SEQUENCE [LARGE SCALE GENOMIC DNA]</scope>
    <source>
        <strain evidence="2 3">CPC 17464</strain>
    </source>
</reference>